<dbReference type="GO" id="GO:0043908">
    <property type="term" value="F:Ser(Gly)-tRNA(Ala) hydrolase activity"/>
    <property type="evidence" value="ECO:0007669"/>
    <property type="project" value="UniProtKB-UniRule"/>
</dbReference>
<organism evidence="3 4">
    <name type="scientific">Candidatus Falkowbacteria bacterium RIFOXYC2_FULL_36_12</name>
    <dbReference type="NCBI Taxonomy" id="1798002"/>
    <lineage>
        <taxon>Bacteria</taxon>
        <taxon>Candidatus Falkowiibacteriota</taxon>
    </lineage>
</organism>
<comment type="caution">
    <text evidence="3">The sequence shown here is derived from an EMBL/GenBank/DDBJ whole genome shotgun (WGS) entry which is preliminary data.</text>
</comment>
<dbReference type="GO" id="GO:0106026">
    <property type="term" value="F:Gly-tRNA(Ala) deacylase activity"/>
    <property type="evidence" value="ECO:0007669"/>
    <property type="project" value="UniProtKB-UniRule"/>
</dbReference>
<name>A0A1F5SWP8_9BACT</name>
<dbReference type="AlphaFoldDB" id="A0A1F5SWP8"/>
<dbReference type="GO" id="GO:0005737">
    <property type="term" value="C:cytoplasm"/>
    <property type="evidence" value="ECO:0007669"/>
    <property type="project" value="UniProtKB-SubCell"/>
</dbReference>
<keyword evidence="2" id="KW-0963">Cytoplasm</keyword>
<comment type="catalytic activity">
    <reaction evidence="2">
        <text>glycyl-tRNA(Ala) + H2O = tRNA(Ala) + glycine + H(+)</text>
        <dbReference type="Rhea" id="RHEA:53744"/>
        <dbReference type="Rhea" id="RHEA-COMP:9657"/>
        <dbReference type="Rhea" id="RHEA-COMP:13640"/>
        <dbReference type="ChEBI" id="CHEBI:15377"/>
        <dbReference type="ChEBI" id="CHEBI:15378"/>
        <dbReference type="ChEBI" id="CHEBI:57305"/>
        <dbReference type="ChEBI" id="CHEBI:78442"/>
        <dbReference type="ChEBI" id="CHEBI:78522"/>
    </reaction>
</comment>
<dbReference type="HAMAP" id="MF_00518">
    <property type="entry name" value="Deacylase_Dtd"/>
    <property type="match status" value="1"/>
</dbReference>
<feature type="short sequence motif" description="Gly-cisPro motif, important for rejection of L-amino acids" evidence="2">
    <location>
        <begin position="137"/>
        <end position="138"/>
    </location>
</feature>
<proteinExistence type="inferred from homology"/>
<comment type="subunit">
    <text evidence="2">Homodimer.</text>
</comment>
<dbReference type="PANTHER" id="PTHR10472">
    <property type="entry name" value="D-TYROSYL-TRNA TYR DEACYLASE"/>
    <property type="match status" value="1"/>
</dbReference>
<comment type="subcellular location">
    <subcellularLocation>
        <location evidence="2">Cytoplasm</location>
    </subcellularLocation>
</comment>
<accession>A0A1F5SWP8</accession>
<keyword evidence="2" id="KW-0820">tRNA-binding</keyword>
<dbReference type="GO" id="GO:0051500">
    <property type="term" value="F:D-tyrosyl-tRNA(Tyr) deacylase activity"/>
    <property type="evidence" value="ECO:0007669"/>
    <property type="project" value="TreeGrafter"/>
</dbReference>
<evidence type="ECO:0000256" key="2">
    <source>
        <dbReference type="HAMAP-Rule" id="MF_00518"/>
    </source>
</evidence>
<evidence type="ECO:0000256" key="1">
    <source>
        <dbReference type="ARBA" id="ARBA00009673"/>
    </source>
</evidence>
<gene>
    <name evidence="2" type="primary">dtd</name>
    <name evidence="3" type="ORF">A2478_00615</name>
</gene>
<dbReference type="EC" id="3.1.1.96" evidence="2"/>
<dbReference type="InterPro" id="IPR023509">
    <property type="entry name" value="DTD-like_sf"/>
</dbReference>
<dbReference type="SUPFAM" id="SSF69500">
    <property type="entry name" value="DTD-like"/>
    <property type="match status" value="1"/>
</dbReference>
<dbReference type="EC" id="3.1.1.-" evidence="2"/>
<comment type="similarity">
    <text evidence="1 2">Belongs to the DTD family.</text>
</comment>
<comment type="domain">
    <text evidence="2">A Gly-cisPro motif from one monomer fits into the active site of the other monomer to allow specific chiral rejection of L-amino acids.</text>
</comment>
<dbReference type="InterPro" id="IPR003732">
    <property type="entry name" value="Daa-tRNA_deacyls_DTD"/>
</dbReference>
<dbReference type="FunFam" id="3.50.80.10:FF:000001">
    <property type="entry name" value="D-aminoacyl-tRNA deacylase"/>
    <property type="match status" value="1"/>
</dbReference>
<sequence length="145" mass="16365">MKVVLQRVNEAVVKVEEKIVGKINKGVLILLGIDKGDTDDKIDYLVDKIKNLRIFAGEGSEFDKSLIDINGEVMIVSQFTLSGNCSKGRRPDFFQAEEAQKANEMYEKFVKKFEQTGLHVATGKFQSYMQIELINDGPTTFILEK</sequence>
<dbReference type="Pfam" id="PF02580">
    <property type="entry name" value="Tyr_Deacylase"/>
    <property type="match status" value="1"/>
</dbReference>
<dbReference type="EMBL" id="MFGJ01000008">
    <property type="protein sequence ID" value="OGF30936.1"/>
    <property type="molecule type" value="Genomic_DNA"/>
</dbReference>
<dbReference type="NCBIfam" id="TIGR00256">
    <property type="entry name" value="D-aminoacyl-tRNA deacylase"/>
    <property type="match status" value="1"/>
</dbReference>
<dbReference type="STRING" id="1798002.A2478_00615"/>
<keyword evidence="2" id="KW-0378">Hydrolase</keyword>
<evidence type="ECO:0000313" key="3">
    <source>
        <dbReference type="EMBL" id="OGF30936.1"/>
    </source>
</evidence>
<comment type="function">
    <text evidence="2">An aminoacyl-tRNA editing enzyme that deacylates mischarged D-aminoacyl-tRNAs. Also deacylates mischarged glycyl-tRNA(Ala), protecting cells against glycine mischarging by AlaRS. Acts via tRNA-based rather than protein-based catalysis; rejects L-amino acids rather than detecting D-amino acids in the active site. By recycling D-aminoacyl-tRNA to D-amino acids and free tRNA molecules, this enzyme counteracts the toxicity associated with the formation of D-aminoacyl-tRNA entities in vivo and helps enforce protein L-homochirality.</text>
</comment>
<protein>
    <recommendedName>
        <fullName evidence="2">D-aminoacyl-tRNA deacylase</fullName>
        <shortName evidence="2">DTD</shortName>
        <ecNumber evidence="2">3.1.1.96</ecNumber>
    </recommendedName>
    <alternativeName>
        <fullName evidence="2">Gly-tRNA(Ala) deacylase</fullName>
        <ecNumber evidence="2">3.1.1.-</ecNumber>
    </alternativeName>
</protein>
<dbReference type="Gene3D" id="3.50.80.10">
    <property type="entry name" value="D-tyrosyl-tRNA(Tyr) deacylase"/>
    <property type="match status" value="1"/>
</dbReference>
<dbReference type="Proteomes" id="UP000179001">
    <property type="component" value="Unassembled WGS sequence"/>
</dbReference>
<keyword evidence="2" id="KW-0694">RNA-binding</keyword>
<dbReference type="PANTHER" id="PTHR10472:SF5">
    <property type="entry name" value="D-AMINOACYL-TRNA DEACYLASE 1"/>
    <property type="match status" value="1"/>
</dbReference>
<dbReference type="GO" id="GO:0019478">
    <property type="term" value="P:D-amino acid catabolic process"/>
    <property type="evidence" value="ECO:0007669"/>
    <property type="project" value="UniProtKB-UniRule"/>
</dbReference>
<dbReference type="GO" id="GO:0000049">
    <property type="term" value="F:tRNA binding"/>
    <property type="evidence" value="ECO:0007669"/>
    <property type="project" value="UniProtKB-UniRule"/>
</dbReference>
<comment type="catalytic activity">
    <reaction evidence="2">
        <text>a D-aminoacyl-tRNA + H2O = a tRNA + a D-alpha-amino acid + H(+)</text>
        <dbReference type="Rhea" id="RHEA:13953"/>
        <dbReference type="Rhea" id="RHEA-COMP:10123"/>
        <dbReference type="Rhea" id="RHEA-COMP:10124"/>
        <dbReference type="ChEBI" id="CHEBI:15377"/>
        <dbReference type="ChEBI" id="CHEBI:15378"/>
        <dbReference type="ChEBI" id="CHEBI:59871"/>
        <dbReference type="ChEBI" id="CHEBI:78442"/>
        <dbReference type="ChEBI" id="CHEBI:79333"/>
        <dbReference type="EC" id="3.1.1.96"/>
    </reaction>
</comment>
<evidence type="ECO:0000313" key="4">
    <source>
        <dbReference type="Proteomes" id="UP000179001"/>
    </source>
</evidence>
<reference evidence="3 4" key="1">
    <citation type="journal article" date="2016" name="Nat. Commun.">
        <title>Thousands of microbial genomes shed light on interconnected biogeochemical processes in an aquifer system.</title>
        <authorList>
            <person name="Anantharaman K."/>
            <person name="Brown C.T."/>
            <person name="Hug L.A."/>
            <person name="Sharon I."/>
            <person name="Castelle C.J."/>
            <person name="Probst A.J."/>
            <person name="Thomas B.C."/>
            <person name="Singh A."/>
            <person name="Wilkins M.J."/>
            <person name="Karaoz U."/>
            <person name="Brodie E.L."/>
            <person name="Williams K.H."/>
            <person name="Hubbard S.S."/>
            <person name="Banfield J.F."/>
        </authorList>
    </citation>
    <scope>NUCLEOTIDE SEQUENCE [LARGE SCALE GENOMIC DNA]</scope>
</reference>